<evidence type="ECO:0000256" key="12">
    <source>
        <dbReference type="ARBA" id="ARBA00022842"/>
    </source>
</evidence>
<reference evidence="21" key="1">
    <citation type="submission" date="2020-10" db="EMBL/GenBank/DDBJ databases">
        <authorList>
            <person name="Szabo G."/>
        </authorList>
    </citation>
    <scope>NUCLEOTIDE SEQUENCE</scope>
    <source>
        <strain evidence="21">PROFFT</strain>
    </source>
</reference>
<evidence type="ECO:0000256" key="10">
    <source>
        <dbReference type="ARBA" id="ARBA00022741"/>
    </source>
</evidence>
<evidence type="ECO:0000259" key="20">
    <source>
        <dbReference type="Pfam" id="PF08245"/>
    </source>
</evidence>
<proteinExistence type="inferred from homology"/>
<comment type="pathway">
    <text evidence="3">Cofactor biosynthesis; tetrahydrofolate biosynthesis; 7,8-dihydrofolate from 2-amino-4-hydroxy-6-hydroxymethyl-7,8-dihydropteridine diphosphate and 4-aminobenzoate: step 2/2.</text>
</comment>
<keyword evidence="12" id="KW-0460">Magnesium</keyword>
<dbReference type="Proteomes" id="UP000683585">
    <property type="component" value="Chromosome"/>
</dbReference>
<dbReference type="PROSITE" id="PS01011">
    <property type="entry name" value="FOLYLPOLYGLU_SYNT_1"/>
    <property type="match status" value="1"/>
</dbReference>
<keyword evidence="10 18" id="KW-0547">Nucleotide-binding</keyword>
<dbReference type="PROSITE" id="PS01012">
    <property type="entry name" value="FOLYLPOLYGLU_SYNT_2"/>
    <property type="match status" value="1"/>
</dbReference>
<dbReference type="InterPro" id="IPR013221">
    <property type="entry name" value="Mur_ligase_cen"/>
</dbReference>
<evidence type="ECO:0000256" key="18">
    <source>
        <dbReference type="PIRNR" id="PIRNR001563"/>
    </source>
</evidence>
<dbReference type="InterPro" id="IPR001645">
    <property type="entry name" value="Folylpolyglutamate_synth"/>
</dbReference>
<dbReference type="SUPFAM" id="SSF53623">
    <property type="entry name" value="MurD-like peptide ligases, catalytic domain"/>
    <property type="match status" value="1"/>
</dbReference>
<dbReference type="GO" id="GO:0005737">
    <property type="term" value="C:cytoplasm"/>
    <property type="evidence" value="ECO:0007669"/>
    <property type="project" value="TreeGrafter"/>
</dbReference>
<feature type="domain" description="Mur ligase central" evidence="20">
    <location>
        <begin position="71"/>
        <end position="211"/>
    </location>
</feature>
<dbReference type="KEGG" id="ptf:PROFFT_A_06130"/>
<evidence type="ECO:0000259" key="19">
    <source>
        <dbReference type="Pfam" id="PF02875"/>
    </source>
</evidence>
<keyword evidence="22" id="KW-1185">Reference proteome</keyword>
<evidence type="ECO:0000313" key="22">
    <source>
        <dbReference type="Proteomes" id="UP000683585"/>
    </source>
</evidence>
<comment type="similarity">
    <text evidence="5 18">Belongs to the folylpolyglutamate synthase family.</text>
</comment>
<dbReference type="Gene3D" id="3.90.190.20">
    <property type="entry name" value="Mur ligase, C-terminal domain"/>
    <property type="match status" value="1"/>
</dbReference>
<dbReference type="NCBIfam" id="NF008101">
    <property type="entry name" value="PRK10846.1"/>
    <property type="match status" value="1"/>
</dbReference>
<comment type="catalytic activity">
    <reaction evidence="15">
        <text>10-formyltetrahydrofolyl-(gamma-L-Glu)(n) + L-glutamate + ATP = 10-formyltetrahydrofolyl-(gamma-L-Glu)(n+1) + ADP + phosphate + H(+)</text>
        <dbReference type="Rhea" id="RHEA:51904"/>
        <dbReference type="Rhea" id="RHEA-COMP:13088"/>
        <dbReference type="Rhea" id="RHEA-COMP:14300"/>
        <dbReference type="ChEBI" id="CHEBI:15378"/>
        <dbReference type="ChEBI" id="CHEBI:29985"/>
        <dbReference type="ChEBI" id="CHEBI:30616"/>
        <dbReference type="ChEBI" id="CHEBI:43474"/>
        <dbReference type="ChEBI" id="CHEBI:134413"/>
        <dbReference type="ChEBI" id="CHEBI:456216"/>
        <dbReference type="EC" id="6.3.2.17"/>
    </reaction>
</comment>
<dbReference type="UniPathway" id="UPA00077">
    <property type="reaction ID" value="UER00157"/>
</dbReference>
<dbReference type="GO" id="GO:0005524">
    <property type="term" value="F:ATP binding"/>
    <property type="evidence" value="ECO:0007669"/>
    <property type="project" value="UniProtKB-KW"/>
</dbReference>
<evidence type="ECO:0000256" key="3">
    <source>
        <dbReference type="ARBA" id="ARBA00004799"/>
    </source>
</evidence>
<dbReference type="GO" id="GO:0008841">
    <property type="term" value="F:dihydrofolate synthase activity"/>
    <property type="evidence" value="ECO:0007669"/>
    <property type="project" value="UniProtKB-EC"/>
</dbReference>
<sequence>MNTLCTSMHMTKERLINMKIFSIPRATSPLRYWLYYLEHLQNQNIEPGLKRVKKVAKRLDLLKTARTIFTVAGTNGKGTTCSILEGVLLAAGYRVGVYSSPHLLRYTERVRIQGKELKEADHSYSFAILEKGRSDISLTYFEYSTLSALYLFQQSDLDVIILEVGIGGRLDATNIIDPSVAIVTSIALDHTALLGFDRESIGREKAGIFRAGIPAIIGDPDMPDTMRKVATEKGATLYRRRIEWDFSTNNQEWIWHSACTTWSHLPLPQVPLPNAATALAALNYSNINIDEKAIIHGLVSTFLPGRFQVINTEPLLILDVAHNPDAAKYLAGRLREFINNRLNKKIQPGCLRAVVSMLASKDVSGMIEYMKPLIHYWYCAPLKEPYGASIELLTKYLDKPNIFKNVKKAWIEAMKDATPQDIIIVYGSFQTVASVMEALNKEDASDK</sequence>
<evidence type="ECO:0000256" key="11">
    <source>
        <dbReference type="ARBA" id="ARBA00022840"/>
    </source>
</evidence>
<evidence type="ECO:0000256" key="6">
    <source>
        <dbReference type="ARBA" id="ARBA00011245"/>
    </source>
</evidence>
<evidence type="ECO:0000256" key="1">
    <source>
        <dbReference type="ARBA" id="ARBA00001946"/>
    </source>
</evidence>
<evidence type="ECO:0000256" key="9">
    <source>
        <dbReference type="ARBA" id="ARBA00022723"/>
    </source>
</evidence>
<dbReference type="GO" id="GO:0046872">
    <property type="term" value="F:metal ion binding"/>
    <property type="evidence" value="ECO:0007669"/>
    <property type="project" value="UniProtKB-KW"/>
</dbReference>
<organism evidence="21 22">
    <name type="scientific">Candidatus Profftia tarda</name>
    <dbReference type="NCBI Taxonomy" id="1177216"/>
    <lineage>
        <taxon>Bacteria</taxon>
        <taxon>Pseudomonadati</taxon>
        <taxon>Pseudomonadota</taxon>
        <taxon>Gammaproteobacteria</taxon>
        <taxon>Enterobacterales</taxon>
        <taxon>Enterobacteriaceae</taxon>
        <taxon>Candidatus Profftia</taxon>
    </lineage>
</organism>
<dbReference type="InterPro" id="IPR004101">
    <property type="entry name" value="Mur_ligase_C"/>
</dbReference>
<evidence type="ECO:0000256" key="8">
    <source>
        <dbReference type="ARBA" id="ARBA00022598"/>
    </source>
</evidence>
<comment type="catalytic activity">
    <reaction evidence="16">
        <text>(6R)-5,10-methylenetetrahydrofolyl-(gamma-L-Glu)(n) + L-glutamate + ATP = (6R)-5,10-methylenetetrahydrofolyl-(gamma-L-Glu)(n+1) + ADP + phosphate + H(+)</text>
        <dbReference type="Rhea" id="RHEA:51912"/>
        <dbReference type="Rhea" id="RHEA-COMP:13257"/>
        <dbReference type="Rhea" id="RHEA-COMP:13258"/>
        <dbReference type="ChEBI" id="CHEBI:15378"/>
        <dbReference type="ChEBI" id="CHEBI:29985"/>
        <dbReference type="ChEBI" id="CHEBI:30616"/>
        <dbReference type="ChEBI" id="CHEBI:43474"/>
        <dbReference type="ChEBI" id="CHEBI:136572"/>
        <dbReference type="ChEBI" id="CHEBI:456216"/>
        <dbReference type="EC" id="6.3.2.17"/>
    </reaction>
</comment>
<dbReference type="InterPro" id="IPR018109">
    <property type="entry name" value="Folylpolyglutamate_synth_CS"/>
</dbReference>
<dbReference type="GO" id="GO:0004326">
    <property type="term" value="F:tetrahydrofolylpolyglutamate synthase activity"/>
    <property type="evidence" value="ECO:0007669"/>
    <property type="project" value="UniProtKB-EC"/>
</dbReference>
<dbReference type="SUPFAM" id="SSF53244">
    <property type="entry name" value="MurD-like peptide ligases, peptide-binding domain"/>
    <property type="match status" value="1"/>
</dbReference>
<comment type="subunit">
    <text evidence="6">Monomer.</text>
</comment>
<evidence type="ECO:0000256" key="4">
    <source>
        <dbReference type="ARBA" id="ARBA00005150"/>
    </source>
</evidence>
<comment type="catalytic activity">
    <reaction evidence="14">
        <text>(6S)-5,6,7,8-tetrahydrofolyl-(gamma-L-Glu)(n) + L-glutamate + ATP = (6S)-5,6,7,8-tetrahydrofolyl-(gamma-L-Glu)(n+1) + ADP + phosphate + H(+)</text>
        <dbReference type="Rhea" id="RHEA:10580"/>
        <dbReference type="Rhea" id="RHEA-COMP:14738"/>
        <dbReference type="Rhea" id="RHEA-COMP:14740"/>
        <dbReference type="ChEBI" id="CHEBI:15378"/>
        <dbReference type="ChEBI" id="CHEBI:29985"/>
        <dbReference type="ChEBI" id="CHEBI:30616"/>
        <dbReference type="ChEBI" id="CHEBI:43474"/>
        <dbReference type="ChEBI" id="CHEBI:141005"/>
        <dbReference type="ChEBI" id="CHEBI:456216"/>
        <dbReference type="EC" id="6.3.2.17"/>
    </reaction>
</comment>
<evidence type="ECO:0000256" key="2">
    <source>
        <dbReference type="ARBA" id="ARBA00002714"/>
    </source>
</evidence>
<dbReference type="Pfam" id="PF08245">
    <property type="entry name" value="Mur_ligase_M"/>
    <property type="match status" value="1"/>
</dbReference>
<evidence type="ECO:0000256" key="5">
    <source>
        <dbReference type="ARBA" id="ARBA00008276"/>
    </source>
</evidence>
<evidence type="ECO:0000313" key="21">
    <source>
        <dbReference type="EMBL" id="CAD6512445.1"/>
    </source>
</evidence>
<evidence type="ECO:0000256" key="15">
    <source>
        <dbReference type="ARBA" id="ARBA00047808"/>
    </source>
</evidence>
<evidence type="ECO:0000256" key="17">
    <source>
        <dbReference type="ARBA" id="ARBA00049161"/>
    </source>
</evidence>
<evidence type="ECO:0000256" key="7">
    <source>
        <dbReference type="ARBA" id="ARBA00019357"/>
    </source>
</evidence>
<evidence type="ECO:0000256" key="16">
    <source>
        <dbReference type="ARBA" id="ARBA00049035"/>
    </source>
</evidence>
<evidence type="ECO:0000256" key="13">
    <source>
        <dbReference type="ARBA" id="ARBA00022909"/>
    </source>
</evidence>
<dbReference type="EMBL" id="LR890047">
    <property type="protein sequence ID" value="CAD6512445.1"/>
    <property type="molecule type" value="Genomic_DNA"/>
</dbReference>
<protein>
    <recommendedName>
        <fullName evidence="7 18">Dihydrofolate synthase/folylpolyglutamate synthase</fullName>
    </recommendedName>
</protein>
<keyword evidence="9" id="KW-0479">Metal-binding</keyword>
<dbReference type="Pfam" id="PF02875">
    <property type="entry name" value="Mur_ligase_C"/>
    <property type="match status" value="1"/>
</dbReference>
<name>A0A8E4F255_9ENTR</name>
<dbReference type="AlphaFoldDB" id="A0A8E4F255"/>
<dbReference type="Gene3D" id="3.40.1190.10">
    <property type="entry name" value="Mur-like, catalytic domain"/>
    <property type="match status" value="1"/>
</dbReference>
<dbReference type="InterPro" id="IPR036565">
    <property type="entry name" value="Mur-like_cat_sf"/>
</dbReference>
<dbReference type="GO" id="GO:0046654">
    <property type="term" value="P:tetrahydrofolate biosynthetic process"/>
    <property type="evidence" value="ECO:0007669"/>
    <property type="project" value="UniProtKB-UniPathway"/>
</dbReference>
<comment type="cofactor">
    <cofactor evidence="1">
        <name>Mg(2+)</name>
        <dbReference type="ChEBI" id="CHEBI:18420"/>
    </cofactor>
</comment>
<comment type="function">
    <text evidence="2 18">Functions in two distinct reactions of the de novo folate biosynthetic pathway. Catalyzes the addition of a glutamate residue to dihydropteroate (7,8-dihydropteroate or H2Pte) to form dihydrofolate (7,8-dihydrofolate monoglutamate or H2Pte-Glu). Also catalyzes successive additions of L-glutamate to tetrahydrofolate or 10-formyltetrahydrofolate or 5,10-methylenetetrahydrofolate, leading to folylpolyglutamate derivatives.</text>
</comment>
<keyword evidence="13" id="KW-0289">Folate biosynthesis</keyword>
<keyword evidence="11 18" id="KW-0067">ATP-binding</keyword>
<comment type="pathway">
    <text evidence="4">Cofactor biosynthesis; tetrahydrofolylpolyglutamate biosynthesis.</text>
</comment>
<gene>
    <name evidence="21" type="primary">folC</name>
    <name evidence="21" type="ORF">PROFFT_A_06130</name>
</gene>
<dbReference type="InterPro" id="IPR036615">
    <property type="entry name" value="Mur_ligase_C_dom_sf"/>
</dbReference>
<dbReference type="PIRSF" id="PIRSF001563">
    <property type="entry name" value="Folylpolyglu_synth"/>
    <property type="match status" value="1"/>
</dbReference>
<comment type="catalytic activity">
    <reaction evidence="17">
        <text>7,8-dihydropteroate + L-glutamate + ATP = 7,8-dihydrofolate + ADP + phosphate + H(+)</text>
        <dbReference type="Rhea" id="RHEA:23584"/>
        <dbReference type="ChEBI" id="CHEBI:15378"/>
        <dbReference type="ChEBI" id="CHEBI:17839"/>
        <dbReference type="ChEBI" id="CHEBI:29985"/>
        <dbReference type="ChEBI" id="CHEBI:30616"/>
        <dbReference type="ChEBI" id="CHEBI:43474"/>
        <dbReference type="ChEBI" id="CHEBI:57451"/>
        <dbReference type="ChEBI" id="CHEBI:456216"/>
        <dbReference type="EC" id="6.3.2.12"/>
    </reaction>
</comment>
<evidence type="ECO:0000256" key="14">
    <source>
        <dbReference type="ARBA" id="ARBA00047493"/>
    </source>
</evidence>
<keyword evidence="8 18" id="KW-0436">Ligase</keyword>
<dbReference type="FunFam" id="3.40.1190.10:FF:000004">
    <property type="entry name" value="Dihydrofolate synthase/folylpolyglutamate synthase"/>
    <property type="match status" value="1"/>
</dbReference>
<accession>A0A8E4F255</accession>
<dbReference type="PANTHER" id="PTHR11136:SF0">
    <property type="entry name" value="DIHYDROFOLATE SYNTHETASE-RELATED"/>
    <property type="match status" value="1"/>
</dbReference>
<feature type="domain" description="Mur ligase C-terminal" evidence="19">
    <location>
        <begin position="305"/>
        <end position="429"/>
    </location>
</feature>
<dbReference type="PANTHER" id="PTHR11136">
    <property type="entry name" value="FOLYLPOLYGLUTAMATE SYNTHASE-RELATED"/>
    <property type="match status" value="1"/>
</dbReference>
<dbReference type="NCBIfam" id="TIGR01499">
    <property type="entry name" value="folC"/>
    <property type="match status" value="1"/>
</dbReference>
<dbReference type="GO" id="GO:0046656">
    <property type="term" value="P:folic acid biosynthetic process"/>
    <property type="evidence" value="ECO:0007669"/>
    <property type="project" value="UniProtKB-KW"/>
</dbReference>